<organism evidence="1 2">
    <name type="scientific">Actinoplanes italicus</name>
    <dbReference type="NCBI Taxonomy" id="113567"/>
    <lineage>
        <taxon>Bacteria</taxon>
        <taxon>Bacillati</taxon>
        <taxon>Actinomycetota</taxon>
        <taxon>Actinomycetes</taxon>
        <taxon>Micromonosporales</taxon>
        <taxon>Micromonosporaceae</taxon>
        <taxon>Actinoplanes</taxon>
    </lineage>
</organism>
<keyword evidence="2" id="KW-1185">Reference proteome</keyword>
<gene>
    <name evidence="1" type="ORF">CLV67_102406</name>
</gene>
<protein>
    <submittedName>
        <fullName evidence="1">Uncharacterized protein</fullName>
    </submittedName>
</protein>
<dbReference type="OrthoDB" id="5194430at2"/>
<comment type="caution">
    <text evidence="1">The sequence shown here is derived from an EMBL/GenBank/DDBJ whole genome shotgun (WGS) entry which is preliminary data.</text>
</comment>
<dbReference type="RefSeq" id="WP_106316113.1">
    <property type="nucleotide sequence ID" value="NZ_BOMO01000013.1"/>
</dbReference>
<reference evidence="1 2" key="1">
    <citation type="submission" date="2018-03" db="EMBL/GenBank/DDBJ databases">
        <title>Genomic Encyclopedia of Archaeal and Bacterial Type Strains, Phase II (KMG-II): from individual species to whole genera.</title>
        <authorList>
            <person name="Goeker M."/>
        </authorList>
    </citation>
    <scope>NUCLEOTIDE SEQUENCE [LARGE SCALE GENOMIC DNA]</scope>
    <source>
        <strain evidence="1 2">DSM 43146</strain>
    </source>
</reference>
<dbReference type="Proteomes" id="UP000239415">
    <property type="component" value="Unassembled WGS sequence"/>
</dbReference>
<accession>A0A2T0KLX2</accession>
<dbReference type="AlphaFoldDB" id="A0A2T0KLX2"/>
<proteinExistence type="predicted"/>
<dbReference type="EMBL" id="PVMZ01000002">
    <property type="protein sequence ID" value="PRX24629.1"/>
    <property type="molecule type" value="Genomic_DNA"/>
</dbReference>
<name>A0A2T0KLX2_9ACTN</name>
<evidence type="ECO:0000313" key="1">
    <source>
        <dbReference type="EMBL" id="PRX24629.1"/>
    </source>
</evidence>
<evidence type="ECO:0000313" key="2">
    <source>
        <dbReference type="Proteomes" id="UP000239415"/>
    </source>
</evidence>
<sequence length="318" mass="33376">MSYPELAEHSVTFEALAIQASLQAQGFRKSGSGWDPPFGTEDGADLIVAAAHRRYSGIAQMFTPFFGLPDPNDLRELHLRLTQAQGKLSTGKGGLMDPATGAMIIEDQVMNGMTAVGAALQDWRGVAAEEFKSKFLKPWPAVAANQFTLLAVLAGAVKAEIALWTEARKNVDEIAHLAITAMQGTGKVDPKMQVFALTVAASVFSVGAAAIATTAAATSLTLTVAGAAAQAAGAVPREDAPKLAIDGGTAHEVVDQTQRALNALALEIHAKETEIAYGLAMSLLIVVSNRDMFTAPRPWLADHTATTVTTDRGLGENL</sequence>